<gene>
    <name evidence="2" type="ORF">RIdsm_00590</name>
</gene>
<dbReference type="EMBL" id="CP031598">
    <property type="protein sequence ID" value="QEW24807.1"/>
    <property type="molecule type" value="Genomic_DNA"/>
</dbReference>
<dbReference type="InterPro" id="IPR032710">
    <property type="entry name" value="NTF2-like_dom_sf"/>
</dbReference>
<name>A0A5P3A6A1_9RHOB</name>
<organism evidence="2 3">
    <name type="scientific">Roseovarius indicus</name>
    <dbReference type="NCBI Taxonomy" id="540747"/>
    <lineage>
        <taxon>Bacteria</taxon>
        <taxon>Pseudomonadati</taxon>
        <taxon>Pseudomonadota</taxon>
        <taxon>Alphaproteobacteria</taxon>
        <taxon>Rhodobacterales</taxon>
        <taxon>Roseobacteraceae</taxon>
        <taxon>Roseovarius</taxon>
    </lineage>
</organism>
<accession>A0A5P3A6A1</accession>
<dbReference type="OrthoDB" id="7704378at2"/>
<proteinExistence type="predicted"/>
<feature type="chain" id="PRO_5025008614" description="SH3b domain-containing protein" evidence="1">
    <location>
        <begin position="20"/>
        <end position="225"/>
    </location>
</feature>
<evidence type="ECO:0000256" key="1">
    <source>
        <dbReference type="SAM" id="SignalP"/>
    </source>
</evidence>
<keyword evidence="1" id="KW-0732">Signal</keyword>
<protein>
    <recommendedName>
        <fullName evidence="4">SH3b domain-containing protein</fullName>
    </recommendedName>
</protein>
<reference evidence="2 3" key="1">
    <citation type="submission" date="2018-08" db="EMBL/GenBank/DDBJ databases">
        <title>Genetic Globetrotter - A new plasmid hitch-hiking vast phylogenetic and geographic distances.</title>
        <authorList>
            <person name="Vollmers J."/>
            <person name="Petersen J."/>
        </authorList>
    </citation>
    <scope>NUCLEOTIDE SEQUENCE [LARGE SCALE GENOMIC DNA]</scope>
    <source>
        <strain evidence="2 3">DSM 26383</strain>
    </source>
</reference>
<sequence precursor="true">MIRIFFTLLLMALPVTLSAQELTLPPVDEAEEDESFVAYRDRLIAAVVARDIEAIVAMSAEDIRLSFGGASGHAALREYLTVDPKTFPEGQRHEAPALRQRNWADLETVLRMGGVFDGDGQFVAPYTWSFQTPDDMDPFEVMFVTGTGVAMRDRPIRYGNVTAWLDHDVVRHLDWVSGTPYVKVARADETEGYVHRDYLRALVDYRAYFEKREGEWKMITFIAGD</sequence>
<evidence type="ECO:0008006" key="4">
    <source>
        <dbReference type="Google" id="ProtNLM"/>
    </source>
</evidence>
<dbReference type="SUPFAM" id="SSF54427">
    <property type="entry name" value="NTF2-like"/>
    <property type="match status" value="1"/>
</dbReference>
<dbReference type="AlphaFoldDB" id="A0A5P3A6A1"/>
<dbReference type="Gene3D" id="3.10.450.50">
    <property type="match status" value="1"/>
</dbReference>
<dbReference type="Proteomes" id="UP000325785">
    <property type="component" value="Chromosome"/>
</dbReference>
<evidence type="ECO:0000313" key="2">
    <source>
        <dbReference type="EMBL" id="QEW24807.1"/>
    </source>
</evidence>
<dbReference type="KEGG" id="rid:RIdsm_00590"/>
<dbReference type="RefSeq" id="WP_057820923.1">
    <property type="nucleotide sequence ID" value="NZ_CP031598.1"/>
</dbReference>
<feature type="signal peptide" evidence="1">
    <location>
        <begin position="1"/>
        <end position="19"/>
    </location>
</feature>
<evidence type="ECO:0000313" key="3">
    <source>
        <dbReference type="Proteomes" id="UP000325785"/>
    </source>
</evidence>